<dbReference type="PANTHER" id="PTHR19879">
    <property type="entry name" value="TRANSCRIPTION INITIATION FACTOR TFIID"/>
    <property type="match status" value="1"/>
</dbReference>
<name>A0A346NHI0_9ALTE</name>
<dbReference type="PROSITE" id="PS51257">
    <property type="entry name" value="PROKAR_LIPOPROTEIN"/>
    <property type="match status" value="1"/>
</dbReference>
<accession>A0A346NHI0</accession>
<dbReference type="OrthoDB" id="6192037at2"/>
<evidence type="ECO:0000313" key="6">
    <source>
        <dbReference type="Proteomes" id="UP000262073"/>
    </source>
</evidence>
<evidence type="ECO:0000313" key="5">
    <source>
        <dbReference type="EMBL" id="AXR04987.1"/>
    </source>
</evidence>
<keyword evidence="6" id="KW-1185">Reference proteome</keyword>
<protein>
    <submittedName>
        <fullName evidence="5">Uncharacterized protein</fullName>
    </submittedName>
</protein>
<dbReference type="PANTHER" id="PTHR19879:SF9">
    <property type="entry name" value="TRANSCRIPTION INITIATION FACTOR TFIID SUBUNIT 5"/>
    <property type="match status" value="1"/>
</dbReference>
<keyword evidence="4" id="KW-0732">Signal</keyword>
<dbReference type="PROSITE" id="PS50294">
    <property type="entry name" value="WD_REPEATS_REGION"/>
    <property type="match status" value="1"/>
</dbReference>
<dbReference type="PROSITE" id="PS50082">
    <property type="entry name" value="WD_REPEATS_2"/>
    <property type="match status" value="3"/>
</dbReference>
<feature type="repeat" description="WD" evidence="3">
    <location>
        <begin position="202"/>
        <end position="243"/>
    </location>
</feature>
<dbReference type="SUPFAM" id="SSF50998">
    <property type="entry name" value="Quinoprotein alcohol dehydrogenase-like"/>
    <property type="match status" value="1"/>
</dbReference>
<dbReference type="InterPro" id="IPR011047">
    <property type="entry name" value="Quinoprotein_ADH-like_sf"/>
</dbReference>
<gene>
    <name evidence="5" type="ORF">D0Y50_00550</name>
</gene>
<keyword evidence="2" id="KW-0677">Repeat</keyword>
<feature type="repeat" description="WD" evidence="3">
    <location>
        <begin position="246"/>
        <end position="287"/>
    </location>
</feature>
<reference evidence="5 6" key="1">
    <citation type="submission" date="2018-08" db="EMBL/GenBank/DDBJ databases">
        <title>Salinimonas sediminis sp. nov., a piezophilic bacterium isolated from a deep-sea sediment sample from the New Britain Trench.</title>
        <authorList>
            <person name="Cao J."/>
        </authorList>
    </citation>
    <scope>NUCLEOTIDE SEQUENCE [LARGE SCALE GENOMIC DNA]</scope>
    <source>
        <strain evidence="5 6">N102</strain>
    </source>
</reference>
<dbReference type="KEGG" id="salm:D0Y50_00550"/>
<dbReference type="SMART" id="SM00320">
    <property type="entry name" value="WD40"/>
    <property type="match status" value="6"/>
</dbReference>
<evidence type="ECO:0000256" key="3">
    <source>
        <dbReference type="PROSITE-ProRule" id="PRU00221"/>
    </source>
</evidence>
<feature type="signal peptide" evidence="4">
    <location>
        <begin position="1"/>
        <end position="26"/>
    </location>
</feature>
<feature type="repeat" description="WD" evidence="3">
    <location>
        <begin position="161"/>
        <end position="202"/>
    </location>
</feature>
<dbReference type="PROSITE" id="PS00678">
    <property type="entry name" value="WD_REPEATS_1"/>
    <property type="match status" value="1"/>
</dbReference>
<dbReference type="InterPro" id="IPR015943">
    <property type="entry name" value="WD40/YVTN_repeat-like_dom_sf"/>
</dbReference>
<keyword evidence="1 3" id="KW-0853">WD repeat</keyword>
<dbReference type="Proteomes" id="UP000262073">
    <property type="component" value="Chromosome"/>
</dbReference>
<dbReference type="Gene3D" id="2.130.10.10">
    <property type="entry name" value="YVTN repeat-like/Quinoprotein amine dehydrogenase"/>
    <property type="match status" value="2"/>
</dbReference>
<dbReference type="InterPro" id="IPR019775">
    <property type="entry name" value="WD40_repeat_CS"/>
</dbReference>
<dbReference type="EMBL" id="CP031769">
    <property type="protein sequence ID" value="AXR04987.1"/>
    <property type="molecule type" value="Genomic_DNA"/>
</dbReference>
<dbReference type="AlphaFoldDB" id="A0A346NHI0"/>
<organism evidence="5 6">
    <name type="scientific">Salinimonas sediminis</name>
    <dbReference type="NCBI Taxonomy" id="2303538"/>
    <lineage>
        <taxon>Bacteria</taxon>
        <taxon>Pseudomonadati</taxon>
        <taxon>Pseudomonadota</taxon>
        <taxon>Gammaproteobacteria</taxon>
        <taxon>Alteromonadales</taxon>
        <taxon>Alteromonadaceae</taxon>
        <taxon>Alteromonas/Salinimonas group</taxon>
        <taxon>Salinimonas</taxon>
    </lineage>
</organism>
<proteinExistence type="predicted"/>
<sequence>MKYACLFHRLLLLTLTLVMMSGCSIPQTTPEQQWEHAEKGAYAADISVDGQYAVVSGANNGINVWHVKDNKPMYHWSHQGEGANLVASVHISADDKVVVTSDRDAFALWDMTNGEPIGFWRIDESSIRAIAVANGGKGVLVGRSNGQVMYFEHATGRRLEFFGHQEKVNSVDISPNGKYALTGGNDYVAYLWDTDNGQIVHTFTHPSRVTLVALDDKGRYAFTADSQQKSQIWDLQTGAPVSNLQYIARQKIFTDAVFSDDGKYLLTGSPSRRIYLWDVKTGEPRAEWKVAPREDASPPSAVVYAVGFVGNNEILSESSSGLAELWKIDDE</sequence>
<evidence type="ECO:0000256" key="4">
    <source>
        <dbReference type="SAM" id="SignalP"/>
    </source>
</evidence>
<feature type="chain" id="PRO_5016708098" evidence="4">
    <location>
        <begin position="27"/>
        <end position="331"/>
    </location>
</feature>
<dbReference type="Pfam" id="PF00400">
    <property type="entry name" value="WD40"/>
    <property type="match status" value="2"/>
</dbReference>
<dbReference type="InterPro" id="IPR001680">
    <property type="entry name" value="WD40_rpt"/>
</dbReference>
<evidence type="ECO:0000256" key="2">
    <source>
        <dbReference type="ARBA" id="ARBA00022737"/>
    </source>
</evidence>
<evidence type="ECO:0000256" key="1">
    <source>
        <dbReference type="ARBA" id="ARBA00022574"/>
    </source>
</evidence>